<gene>
    <name evidence="1" type="ORF">S03H2_21780</name>
</gene>
<proteinExistence type="predicted"/>
<evidence type="ECO:0000313" key="1">
    <source>
        <dbReference type="EMBL" id="GAH32090.1"/>
    </source>
</evidence>
<comment type="caution">
    <text evidence="1">The sequence shown here is derived from an EMBL/GenBank/DDBJ whole genome shotgun (WGS) entry which is preliminary data.</text>
</comment>
<accession>X1FHU5</accession>
<name>X1FHU5_9ZZZZ</name>
<protein>
    <submittedName>
        <fullName evidence="1">Uncharacterized protein</fullName>
    </submittedName>
</protein>
<reference evidence="1" key="1">
    <citation type="journal article" date="2014" name="Front. Microbiol.">
        <title>High frequency of phylogenetically diverse reductive dehalogenase-homologous genes in deep subseafloor sedimentary metagenomes.</title>
        <authorList>
            <person name="Kawai M."/>
            <person name="Futagami T."/>
            <person name="Toyoda A."/>
            <person name="Takaki Y."/>
            <person name="Nishi S."/>
            <person name="Hori S."/>
            <person name="Arai W."/>
            <person name="Tsubouchi T."/>
            <person name="Morono Y."/>
            <person name="Uchiyama I."/>
            <person name="Ito T."/>
            <person name="Fujiyama A."/>
            <person name="Inagaki F."/>
            <person name="Takami H."/>
        </authorList>
    </citation>
    <scope>NUCLEOTIDE SEQUENCE</scope>
    <source>
        <strain evidence="1">Expedition CK06-06</strain>
    </source>
</reference>
<sequence length="43" mass="5056">TEYNDLIGSIELELEAESDKRLLLAYTKKYSASTLFRNFKKQK</sequence>
<organism evidence="1">
    <name type="scientific">marine sediment metagenome</name>
    <dbReference type="NCBI Taxonomy" id="412755"/>
    <lineage>
        <taxon>unclassified sequences</taxon>
        <taxon>metagenomes</taxon>
        <taxon>ecological metagenomes</taxon>
    </lineage>
</organism>
<feature type="non-terminal residue" evidence="1">
    <location>
        <position position="1"/>
    </location>
</feature>
<dbReference type="AlphaFoldDB" id="X1FHU5"/>
<dbReference type="EMBL" id="BARU01011636">
    <property type="protein sequence ID" value="GAH32090.1"/>
    <property type="molecule type" value="Genomic_DNA"/>
</dbReference>